<evidence type="ECO:0000313" key="2">
    <source>
        <dbReference type="Proteomes" id="UP000239156"/>
    </source>
</evidence>
<name>A0A2S4VN88_9BASI</name>
<protein>
    <submittedName>
        <fullName evidence="1">Uncharacterized protein</fullName>
    </submittedName>
</protein>
<comment type="caution">
    <text evidence="1">The sequence shown here is derived from an EMBL/GenBank/DDBJ whole genome shotgun (WGS) entry which is preliminary data.</text>
</comment>
<dbReference type="GO" id="GO:0000160">
    <property type="term" value="P:phosphorelay signal transduction system"/>
    <property type="evidence" value="ECO:0007669"/>
    <property type="project" value="InterPro"/>
</dbReference>
<sequence length="121" mass="13573">IVDYEVLSRLLQQDTEGRLMNAYIRLSTICLRDIRDFLECDEFFRLGQEAQFLQDSASLLGLFDVARLCGHISNWCGVALSGGYPGGLEPKIRSLETANSSAQVWILSFLCDQGLLRLAKK</sequence>
<dbReference type="VEuPathDB" id="FungiDB:PSTT_05627"/>
<dbReference type="InterPro" id="IPR036641">
    <property type="entry name" value="HPT_dom_sf"/>
</dbReference>
<accession>A0A2S4VN88</accession>
<evidence type="ECO:0000313" key="1">
    <source>
        <dbReference type="EMBL" id="POW10959.1"/>
    </source>
</evidence>
<dbReference type="AlphaFoldDB" id="A0A2S4VN88"/>
<dbReference type="VEuPathDB" id="FungiDB:PSHT_00388"/>
<proteinExistence type="predicted"/>
<dbReference type="SUPFAM" id="SSF47226">
    <property type="entry name" value="Histidine-containing phosphotransfer domain, HPT domain"/>
    <property type="match status" value="1"/>
</dbReference>
<dbReference type="EMBL" id="PKSL01000042">
    <property type="protein sequence ID" value="POW10959.1"/>
    <property type="molecule type" value="Genomic_DNA"/>
</dbReference>
<gene>
    <name evidence="1" type="ORF">PSTT_05627</name>
</gene>
<organism evidence="1 2">
    <name type="scientific">Puccinia striiformis</name>
    <dbReference type="NCBI Taxonomy" id="27350"/>
    <lineage>
        <taxon>Eukaryota</taxon>
        <taxon>Fungi</taxon>
        <taxon>Dikarya</taxon>
        <taxon>Basidiomycota</taxon>
        <taxon>Pucciniomycotina</taxon>
        <taxon>Pucciniomycetes</taxon>
        <taxon>Pucciniales</taxon>
        <taxon>Pucciniaceae</taxon>
        <taxon>Puccinia</taxon>
    </lineage>
</organism>
<dbReference type="Proteomes" id="UP000239156">
    <property type="component" value="Unassembled WGS sequence"/>
</dbReference>
<reference evidence="1" key="1">
    <citation type="submission" date="2017-12" db="EMBL/GenBank/DDBJ databases">
        <title>Gene loss provides genomic basis for host adaptation in cereal stripe rust fungi.</title>
        <authorList>
            <person name="Xia C."/>
        </authorList>
    </citation>
    <scope>NUCLEOTIDE SEQUENCE [LARGE SCALE GENOMIC DNA]</scope>
    <source>
        <strain evidence="1">93-210</strain>
    </source>
</reference>
<dbReference type="Gene3D" id="1.20.120.160">
    <property type="entry name" value="HPT domain"/>
    <property type="match status" value="1"/>
</dbReference>
<keyword evidence="2" id="KW-1185">Reference proteome</keyword>
<feature type="non-terminal residue" evidence="1">
    <location>
        <position position="1"/>
    </location>
</feature>